<dbReference type="SUPFAM" id="SSF56601">
    <property type="entry name" value="beta-lactamase/transpeptidase-like"/>
    <property type="match status" value="1"/>
</dbReference>
<accession>A0A9P8Q0Z5</accession>
<dbReference type="InterPro" id="IPR012338">
    <property type="entry name" value="Beta-lactam/transpept-like"/>
</dbReference>
<comment type="caution">
    <text evidence="2">The sequence shown here is derived from an EMBL/GenBank/DDBJ whole genome shotgun (WGS) entry which is preliminary data.</text>
</comment>
<dbReference type="Proteomes" id="UP000774326">
    <property type="component" value="Unassembled WGS sequence"/>
</dbReference>
<dbReference type="EMBL" id="JAEUBG010004036">
    <property type="protein sequence ID" value="KAH3682013.1"/>
    <property type="molecule type" value="Genomic_DNA"/>
</dbReference>
<dbReference type="InterPro" id="IPR050789">
    <property type="entry name" value="Diverse_Enzym_Activities"/>
</dbReference>
<reference evidence="2" key="2">
    <citation type="submission" date="2021-01" db="EMBL/GenBank/DDBJ databases">
        <authorList>
            <person name="Schikora-Tamarit M.A."/>
        </authorList>
    </citation>
    <scope>NUCLEOTIDE SEQUENCE</scope>
    <source>
        <strain evidence="2">CBS2887</strain>
    </source>
</reference>
<evidence type="ECO:0000259" key="1">
    <source>
        <dbReference type="Pfam" id="PF00144"/>
    </source>
</evidence>
<reference evidence="2" key="1">
    <citation type="journal article" date="2021" name="Open Biol.">
        <title>Shared evolutionary footprints suggest mitochondrial oxidative damage underlies multiple complex I losses in fungi.</title>
        <authorList>
            <person name="Schikora-Tamarit M.A."/>
            <person name="Marcet-Houben M."/>
            <person name="Nosek J."/>
            <person name="Gabaldon T."/>
        </authorList>
    </citation>
    <scope>NUCLEOTIDE SEQUENCE</scope>
    <source>
        <strain evidence="2">CBS2887</strain>
    </source>
</reference>
<dbReference type="InterPro" id="IPR001466">
    <property type="entry name" value="Beta-lactam-related"/>
</dbReference>
<dbReference type="PANTHER" id="PTHR43283">
    <property type="entry name" value="BETA-LACTAMASE-RELATED"/>
    <property type="match status" value="1"/>
</dbReference>
<dbReference type="Pfam" id="PF00144">
    <property type="entry name" value="Beta-lactamase"/>
    <property type="match status" value="1"/>
</dbReference>
<dbReference type="Gene3D" id="3.40.710.10">
    <property type="entry name" value="DD-peptidase/beta-lactamase superfamily"/>
    <property type="match status" value="1"/>
</dbReference>
<feature type="domain" description="Beta-lactamase-related" evidence="1">
    <location>
        <begin position="28"/>
        <end position="406"/>
    </location>
</feature>
<proteinExistence type="predicted"/>
<organism evidence="2 3">
    <name type="scientific">Wickerhamomyces pijperi</name>
    <name type="common">Yeast</name>
    <name type="synonym">Pichia pijperi</name>
    <dbReference type="NCBI Taxonomy" id="599730"/>
    <lineage>
        <taxon>Eukaryota</taxon>
        <taxon>Fungi</taxon>
        <taxon>Dikarya</taxon>
        <taxon>Ascomycota</taxon>
        <taxon>Saccharomycotina</taxon>
        <taxon>Saccharomycetes</taxon>
        <taxon>Phaffomycetales</taxon>
        <taxon>Wickerhamomycetaceae</taxon>
        <taxon>Wickerhamomyces</taxon>
    </lineage>
</organism>
<name>A0A9P8Q0Z5_WICPI</name>
<protein>
    <recommendedName>
        <fullName evidence="1">Beta-lactamase-related domain-containing protein</fullName>
    </recommendedName>
</protein>
<evidence type="ECO:0000313" key="3">
    <source>
        <dbReference type="Proteomes" id="UP000774326"/>
    </source>
</evidence>
<dbReference type="PANTHER" id="PTHR43283:SF3">
    <property type="entry name" value="BETA-LACTAMASE FAMILY PROTEIN (AFU_ORTHOLOGUE AFUA_5G07500)"/>
    <property type="match status" value="1"/>
</dbReference>
<sequence length="418" mass="46703">MPGPAPKLTSEGIQQIKEIVNAAVANPKQDIPGLSVSISNTKGEDLLTYAHGKVGCDSDKEITTDSMFWIASCTKMLTTVSVMQLVEKGLLKLDDADHLERIIPELKSLPIISLNEDGSLNLRKKKNQITLRHLLTHTAGFGYKFFNPEINTYLDFYNIDEFQLTHEAQFLTPLLFEPGTQFNYGLSIDVAGLALERVTNQKLGNYVKEHIYEPLGLTTSSFTPNAQLLEKLVHLHERDVKTGELKEREHILYATDLKNGFEYVHSGGAGSFSKPRNYVQFLATLMNDGVCPITGARILKKETIDEMFVNQIPEMPDFGRRKLTALDGLSYNITDLYPQEGNPPQGWGLSFFINLTPLPTGRSAGSGFWCGLSNVFYWFDRETGITGMVAAQILPFPDPKTFKAWADIETVVYQSLQN</sequence>
<dbReference type="AlphaFoldDB" id="A0A9P8Q0Z5"/>
<evidence type="ECO:0000313" key="2">
    <source>
        <dbReference type="EMBL" id="KAH3682013.1"/>
    </source>
</evidence>
<keyword evidence="3" id="KW-1185">Reference proteome</keyword>
<gene>
    <name evidence="2" type="ORF">WICPIJ_007005</name>
</gene>
<dbReference type="OrthoDB" id="428260at2759"/>